<keyword evidence="5" id="KW-0479">Metal-binding</keyword>
<dbReference type="GO" id="GO:0030151">
    <property type="term" value="F:molybdenum ion binding"/>
    <property type="evidence" value="ECO:0007669"/>
    <property type="project" value="InterPro"/>
</dbReference>
<dbReference type="FunFam" id="3.30.365.10:FF:000001">
    <property type="entry name" value="Xanthine dehydrogenase oxidase"/>
    <property type="match status" value="1"/>
</dbReference>
<keyword evidence="7" id="KW-0408">Iron</keyword>
<name>A1WST0_VEREI</name>
<organism evidence="13 14">
    <name type="scientific">Verminephrobacter eiseniae (strain EF01-2)</name>
    <dbReference type="NCBI Taxonomy" id="391735"/>
    <lineage>
        <taxon>Bacteria</taxon>
        <taxon>Pseudomonadati</taxon>
        <taxon>Pseudomonadota</taxon>
        <taxon>Betaproteobacteria</taxon>
        <taxon>Burkholderiales</taxon>
        <taxon>Comamonadaceae</taxon>
        <taxon>Verminephrobacter</taxon>
    </lineage>
</organism>
<evidence type="ECO:0000256" key="10">
    <source>
        <dbReference type="ARBA" id="ARBA00053029"/>
    </source>
</evidence>
<dbReference type="InterPro" id="IPR008274">
    <property type="entry name" value="AldOxase/xan_DH_MoCoBD1"/>
</dbReference>
<dbReference type="AlphaFoldDB" id="A1WST0"/>
<evidence type="ECO:0000256" key="5">
    <source>
        <dbReference type="ARBA" id="ARBA00022723"/>
    </source>
</evidence>
<dbReference type="Gene3D" id="3.30.365.10">
    <property type="entry name" value="Aldehyde oxidase/xanthine dehydrogenase, molybdopterin binding domain"/>
    <property type="match status" value="4"/>
</dbReference>
<dbReference type="Pfam" id="PF20256">
    <property type="entry name" value="MoCoBD_2"/>
    <property type="match status" value="1"/>
</dbReference>
<dbReference type="Pfam" id="PF02738">
    <property type="entry name" value="MoCoBD_1"/>
    <property type="match status" value="1"/>
</dbReference>
<feature type="domain" description="Aldehyde oxidase/xanthine dehydrogenase a/b hammerhead" evidence="12">
    <location>
        <begin position="87"/>
        <end position="194"/>
    </location>
</feature>
<dbReference type="InterPro" id="IPR037165">
    <property type="entry name" value="AldOxase/xan_DH_Mopterin-bd_sf"/>
</dbReference>
<evidence type="ECO:0000256" key="7">
    <source>
        <dbReference type="ARBA" id="ARBA00023004"/>
    </source>
</evidence>
<comment type="cofactor">
    <cofactor evidence="2">
        <name>FAD</name>
        <dbReference type="ChEBI" id="CHEBI:57692"/>
    </cofactor>
</comment>
<comment type="cofactor">
    <cofactor evidence="1">
        <name>Mo-molybdopterin</name>
        <dbReference type="ChEBI" id="CHEBI:71302"/>
    </cofactor>
</comment>
<feature type="compositionally biased region" description="Low complexity" evidence="11">
    <location>
        <begin position="1"/>
        <end position="14"/>
    </location>
</feature>
<evidence type="ECO:0000256" key="8">
    <source>
        <dbReference type="ARBA" id="ARBA00023014"/>
    </source>
</evidence>
<dbReference type="SMART" id="SM01008">
    <property type="entry name" value="Ald_Xan_dh_C"/>
    <property type="match status" value="1"/>
</dbReference>
<dbReference type="InterPro" id="IPR016208">
    <property type="entry name" value="Ald_Oxase/xanthine_DH-like"/>
</dbReference>
<dbReference type="GO" id="GO:0051537">
    <property type="term" value="F:2 iron, 2 sulfur cluster binding"/>
    <property type="evidence" value="ECO:0007669"/>
    <property type="project" value="UniProtKB-KW"/>
</dbReference>
<feature type="region of interest" description="Disordered" evidence="11">
    <location>
        <begin position="1"/>
        <end position="84"/>
    </location>
</feature>
<comment type="similarity">
    <text evidence="3">Belongs to the xanthine dehydrogenase family.</text>
</comment>
<evidence type="ECO:0000256" key="9">
    <source>
        <dbReference type="ARBA" id="ARBA00034078"/>
    </source>
</evidence>
<dbReference type="NCBIfam" id="TIGR02965">
    <property type="entry name" value="xanthine_xdhB"/>
    <property type="match status" value="1"/>
</dbReference>
<dbReference type="SUPFAM" id="SSF56003">
    <property type="entry name" value="Molybdenum cofactor-binding domain"/>
    <property type="match status" value="1"/>
</dbReference>
<proteinExistence type="inferred from homology"/>
<dbReference type="InterPro" id="IPR000674">
    <property type="entry name" value="Ald_Oxase/Xan_DH_a/b"/>
</dbReference>
<keyword evidence="4" id="KW-0001">2Fe-2S</keyword>
<evidence type="ECO:0000256" key="11">
    <source>
        <dbReference type="SAM" id="MobiDB-lite"/>
    </source>
</evidence>
<sequence>MSAARPPEGAHTAAGGEGAPSFAARPPEGAHTAAGGEGAPSFAARPPEGAHTVAEGEGAGIPANPGVPTRAAMGQSHPHESARAQVAGAAHYIDDLPELKGTLYAAPIVSTVAHGRLDGVDASAAMALPGVRAVVLAADVPGDKMLAAPERDEPVFAIDSVQFVGQVIGLVVAGSVQQARRAARAVKLDITALPAILSVPDALAADSHVLPPVSLRRGDAARGLAQAQHRLSGRLEVGGQEHFYLEGQIAYALPLEQGQWCIHSSTQHPGQVQHWVAQALGLERHAVHVQCRRLGGGFGGKETQAGHLAVWAAVAAHRLGCPVKLRLARDEDFIITGKRHPFCYQYDVGFDDTGRITGLRLQMAANCGFSADLSGPVADRALFHCDNAYYLSDVELTSYRCKTHTQSHTAFRGFGGPQGVIVIETILGDIARALGQDAQDVRLRNLYGEGRSVTHYQMPVQDNILPALLPQLERQARYRQRRQEIAHWNARSPVLKRGIALTPVKFGISFTATLFNQAGALVHVYTDGSVQVNHGGTEMGQGLHTKVAQIVADELGLPLHRVQVTASDTSKIPNASATAASSGTDLNGRAAQIAARQVRDNLAAYLSALDGCAAHDIRFEDGQVRTPRQQRRFDAVVQAAYAQRIQLWSDGFYRTPGIHYDKATLTGQPFFYFAYGAACSEVVLDTLTGENRVLKVDILHDVGRSINPAIDIGQIEGGFVQGMGWLTTEQLQWDGQGRLTTHAPSTYKIPTTGDIPAHFRVELWPEANRADTVGASKAVGEPPLMLAISVFEALRNAVAAGRGTDAQAPVALNAPATAENLLRALSGQ</sequence>
<dbReference type="FunFam" id="3.30.365.10:FF:000002">
    <property type="entry name" value="Xanthine dehydrogenase oxidase"/>
    <property type="match status" value="1"/>
</dbReference>
<reference evidence="14" key="1">
    <citation type="submission" date="2006-12" db="EMBL/GenBank/DDBJ databases">
        <title>Complete sequence of chromosome 1 of Verminephrobacter eiseniae EF01-2.</title>
        <authorList>
            <person name="Copeland A."/>
            <person name="Lucas S."/>
            <person name="Lapidus A."/>
            <person name="Barry K."/>
            <person name="Detter J.C."/>
            <person name="Glavina del Rio T."/>
            <person name="Dalin E."/>
            <person name="Tice H."/>
            <person name="Pitluck S."/>
            <person name="Chertkov O."/>
            <person name="Brettin T."/>
            <person name="Bruce D."/>
            <person name="Han C."/>
            <person name="Tapia R."/>
            <person name="Gilna P."/>
            <person name="Schmutz J."/>
            <person name="Larimer F."/>
            <person name="Land M."/>
            <person name="Hauser L."/>
            <person name="Kyrpides N."/>
            <person name="Kim E."/>
            <person name="Stahl D."/>
            <person name="Richardson P."/>
        </authorList>
    </citation>
    <scope>NUCLEOTIDE SEQUENCE [LARGE SCALE GENOMIC DNA]</scope>
    <source>
        <strain evidence="14">EF01-2</strain>
    </source>
</reference>
<dbReference type="eggNOG" id="COG4631">
    <property type="taxonomic scope" value="Bacteria"/>
</dbReference>
<evidence type="ECO:0000313" key="14">
    <source>
        <dbReference type="Proteomes" id="UP000000374"/>
    </source>
</evidence>
<dbReference type="KEGG" id="vei:Veis_5001"/>
<dbReference type="STRING" id="391735.Veis_5001"/>
<evidence type="ECO:0000256" key="2">
    <source>
        <dbReference type="ARBA" id="ARBA00001974"/>
    </source>
</evidence>
<evidence type="ECO:0000256" key="4">
    <source>
        <dbReference type="ARBA" id="ARBA00022714"/>
    </source>
</evidence>
<protein>
    <submittedName>
        <fullName evidence="13">Aldehyde oxidase and xanthine dehydrogenase, molybdopterin binding</fullName>
        <ecNumber evidence="13">1.17.1.4</ecNumber>
    </submittedName>
</protein>
<dbReference type="PANTHER" id="PTHR45444">
    <property type="entry name" value="XANTHINE DEHYDROGENASE"/>
    <property type="match status" value="1"/>
</dbReference>
<dbReference type="GO" id="GO:0004854">
    <property type="term" value="F:xanthine dehydrogenase activity"/>
    <property type="evidence" value="ECO:0007669"/>
    <property type="project" value="UniProtKB-EC"/>
</dbReference>
<comment type="cofactor">
    <cofactor evidence="9">
        <name>[2Fe-2S] cluster</name>
        <dbReference type="ChEBI" id="CHEBI:190135"/>
    </cofactor>
</comment>
<dbReference type="Gene3D" id="3.90.1170.50">
    <property type="entry name" value="Aldehyde oxidase/xanthine dehydrogenase, a/b hammerhead"/>
    <property type="match status" value="1"/>
</dbReference>
<dbReference type="InterPro" id="IPR046867">
    <property type="entry name" value="AldOxase/xan_DH_MoCoBD2"/>
</dbReference>
<keyword evidence="6 13" id="KW-0560">Oxidoreductase</keyword>
<evidence type="ECO:0000256" key="1">
    <source>
        <dbReference type="ARBA" id="ARBA00001924"/>
    </source>
</evidence>
<dbReference type="PANTHER" id="PTHR45444:SF3">
    <property type="entry name" value="XANTHINE DEHYDROGENASE"/>
    <property type="match status" value="1"/>
</dbReference>
<evidence type="ECO:0000313" key="13">
    <source>
        <dbReference type="EMBL" id="ABM60687.1"/>
    </source>
</evidence>
<dbReference type="InterPro" id="IPR014309">
    <property type="entry name" value="Xanthine_DH_Mopterin-bd_su"/>
</dbReference>
<dbReference type="InterPro" id="IPR036856">
    <property type="entry name" value="Ald_Oxase/Xan_DH_a/b_sf"/>
</dbReference>
<evidence type="ECO:0000256" key="3">
    <source>
        <dbReference type="ARBA" id="ARBA00006849"/>
    </source>
</evidence>
<dbReference type="HOGENOM" id="CLU_001681_4_1_4"/>
<dbReference type="SUPFAM" id="SSF54665">
    <property type="entry name" value="CO dehydrogenase molybdoprotein N-domain-like"/>
    <property type="match status" value="1"/>
</dbReference>
<keyword evidence="14" id="KW-1185">Reference proteome</keyword>
<dbReference type="Pfam" id="PF01315">
    <property type="entry name" value="Ald_Xan_dh_C"/>
    <property type="match status" value="1"/>
</dbReference>
<gene>
    <name evidence="13" type="ordered locus">Veis_5001</name>
</gene>
<dbReference type="EMBL" id="CP000542">
    <property type="protein sequence ID" value="ABM60687.1"/>
    <property type="molecule type" value="Genomic_DNA"/>
</dbReference>
<comment type="cofactor">
    <cofactor evidence="10">
        <name>Mo-molybdopterin cytosine dinucleotide</name>
        <dbReference type="ChEBI" id="CHEBI:71308"/>
    </cofactor>
</comment>
<evidence type="ECO:0000256" key="6">
    <source>
        <dbReference type="ARBA" id="ARBA00023002"/>
    </source>
</evidence>
<accession>A1WST0</accession>
<dbReference type="EC" id="1.17.1.4" evidence="13"/>
<dbReference type="Proteomes" id="UP000000374">
    <property type="component" value="Chromosome"/>
</dbReference>
<evidence type="ECO:0000259" key="12">
    <source>
        <dbReference type="SMART" id="SM01008"/>
    </source>
</evidence>
<keyword evidence="8" id="KW-0411">Iron-sulfur</keyword>
<dbReference type="GO" id="GO:0005506">
    <property type="term" value="F:iron ion binding"/>
    <property type="evidence" value="ECO:0007669"/>
    <property type="project" value="InterPro"/>
</dbReference>